<name>A0AAE0C2X9_9CHLO</name>
<feature type="region of interest" description="Disordered" evidence="1">
    <location>
        <begin position="68"/>
        <end position="103"/>
    </location>
</feature>
<feature type="compositionally biased region" description="Basic and acidic residues" evidence="1">
    <location>
        <begin position="79"/>
        <end position="92"/>
    </location>
</feature>
<dbReference type="Proteomes" id="UP001190700">
    <property type="component" value="Unassembled WGS sequence"/>
</dbReference>
<dbReference type="AlphaFoldDB" id="A0AAE0C2X9"/>
<evidence type="ECO:0000256" key="1">
    <source>
        <dbReference type="SAM" id="MobiDB-lite"/>
    </source>
</evidence>
<accession>A0AAE0C2X9</accession>
<dbReference type="EMBL" id="LGRX02029891">
    <property type="protein sequence ID" value="KAK3246357.1"/>
    <property type="molecule type" value="Genomic_DNA"/>
</dbReference>
<evidence type="ECO:0000313" key="2">
    <source>
        <dbReference type="EMBL" id="KAK3246357.1"/>
    </source>
</evidence>
<proteinExistence type="predicted"/>
<organism evidence="2 3">
    <name type="scientific">Cymbomonas tetramitiformis</name>
    <dbReference type="NCBI Taxonomy" id="36881"/>
    <lineage>
        <taxon>Eukaryota</taxon>
        <taxon>Viridiplantae</taxon>
        <taxon>Chlorophyta</taxon>
        <taxon>Pyramimonadophyceae</taxon>
        <taxon>Pyramimonadales</taxon>
        <taxon>Pyramimonadaceae</taxon>
        <taxon>Cymbomonas</taxon>
    </lineage>
</organism>
<sequence>MAPQVTDLDARSERKPLCKISAQSGKTELEALRRHLHMPHLPARQVSAGSLGGLLQGRLACPDGQAIGGTEGTPAGARRPAEAVPWRERAERGLGGCAGKEGKEELRGPVWGVRTRLAGHEGTTSDVDGGESYGPPARMPRAITSEAPQLANELPESGSSQILKSPPTRSMLLSSLCNLASAGPAVWVNLG</sequence>
<comment type="caution">
    <text evidence="2">The sequence shown here is derived from an EMBL/GenBank/DDBJ whole genome shotgun (WGS) entry which is preliminary data.</text>
</comment>
<protein>
    <submittedName>
        <fullName evidence="2">Uncharacterized protein</fullName>
    </submittedName>
</protein>
<keyword evidence="3" id="KW-1185">Reference proteome</keyword>
<reference evidence="2 3" key="1">
    <citation type="journal article" date="2015" name="Genome Biol. Evol.">
        <title>Comparative Genomics of a Bacterivorous Green Alga Reveals Evolutionary Causalities and Consequences of Phago-Mixotrophic Mode of Nutrition.</title>
        <authorList>
            <person name="Burns J.A."/>
            <person name="Paasch A."/>
            <person name="Narechania A."/>
            <person name="Kim E."/>
        </authorList>
    </citation>
    <scope>NUCLEOTIDE SEQUENCE [LARGE SCALE GENOMIC DNA]</scope>
    <source>
        <strain evidence="2 3">PLY_AMNH</strain>
    </source>
</reference>
<evidence type="ECO:0000313" key="3">
    <source>
        <dbReference type="Proteomes" id="UP001190700"/>
    </source>
</evidence>
<gene>
    <name evidence="2" type="ORF">CYMTET_44105</name>
</gene>